<feature type="binding site" evidence="9 12">
    <location>
        <begin position="152"/>
        <end position="153"/>
    </location>
    <ligand>
        <name>substrate</name>
    </ligand>
</feature>
<dbReference type="SUPFAM" id="SSF53649">
    <property type="entry name" value="Alkaline phosphatase-like"/>
    <property type="match status" value="1"/>
</dbReference>
<proteinExistence type="inferred from homology"/>
<dbReference type="HAMAP" id="MF_01038">
    <property type="entry name" value="GpmI"/>
    <property type="match status" value="1"/>
</dbReference>
<evidence type="ECO:0000256" key="4">
    <source>
        <dbReference type="ARBA" id="ARBA00008819"/>
    </source>
</evidence>
<comment type="catalytic activity">
    <reaction evidence="1 9">
        <text>(2R)-2-phosphoglycerate = (2R)-3-phosphoglycerate</text>
        <dbReference type="Rhea" id="RHEA:15901"/>
        <dbReference type="ChEBI" id="CHEBI:58272"/>
        <dbReference type="ChEBI" id="CHEBI:58289"/>
        <dbReference type="EC" id="5.4.2.12"/>
    </reaction>
</comment>
<feature type="binding site" evidence="9 13">
    <location>
        <position position="405"/>
    </location>
    <ligand>
        <name>Mn(2+)</name>
        <dbReference type="ChEBI" id="CHEBI:29035"/>
        <label>1</label>
    </ligand>
</feature>
<gene>
    <name evidence="9" type="primary">gpmI</name>
    <name evidence="16" type="ordered locus">Dvul_1516</name>
</gene>
<name>A0A0H3AAE0_NITV4</name>
<feature type="domain" description="BPG-independent PGAM N-terminal" evidence="15">
    <location>
        <begin position="82"/>
        <end position="296"/>
    </location>
</feature>
<dbReference type="Pfam" id="PF06415">
    <property type="entry name" value="iPGM_N"/>
    <property type="match status" value="1"/>
</dbReference>
<dbReference type="PANTHER" id="PTHR31637">
    <property type="entry name" value="2,3-BISPHOSPHOGLYCERATE-INDEPENDENT PHOSPHOGLYCERATE MUTASE"/>
    <property type="match status" value="1"/>
</dbReference>
<dbReference type="Gene3D" id="3.40.720.10">
    <property type="entry name" value="Alkaline Phosphatase, subunit A"/>
    <property type="match status" value="1"/>
</dbReference>
<feature type="binding site" evidence="9 13">
    <location>
        <position position="62"/>
    </location>
    <ligand>
        <name>Mn(2+)</name>
        <dbReference type="ChEBI" id="CHEBI:29035"/>
        <label>2</label>
    </ligand>
</feature>
<accession>A0A0H3AAE0</accession>
<evidence type="ECO:0000256" key="13">
    <source>
        <dbReference type="PIRSR" id="PIRSR001492-3"/>
    </source>
</evidence>
<dbReference type="PIRSF" id="PIRSF001492">
    <property type="entry name" value="IPGAM"/>
    <property type="match status" value="1"/>
</dbReference>
<evidence type="ECO:0000256" key="7">
    <source>
        <dbReference type="ARBA" id="ARBA00023211"/>
    </source>
</evidence>
<feature type="binding site" evidence="9 13">
    <location>
        <position position="401"/>
    </location>
    <ligand>
        <name>Mn(2+)</name>
        <dbReference type="ChEBI" id="CHEBI:29035"/>
        <label>1</label>
    </ligand>
</feature>
<reference evidence="17" key="1">
    <citation type="journal article" date="2009" name="Environ. Microbiol.">
        <title>Contribution of mobile genetic elements to Desulfovibrio vulgaris genome plasticity.</title>
        <authorList>
            <person name="Walker C.B."/>
            <person name="Stolyar S."/>
            <person name="Chivian D."/>
            <person name="Pinel N."/>
            <person name="Gabster J.A."/>
            <person name="Dehal P.S."/>
            <person name="He Z."/>
            <person name="Yang Z.K."/>
            <person name="Yen H.C."/>
            <person name="Zhou J."/>
            <person name="Wall J.D."/>
            <person name="Hazen T.C."/>
            <person name="Arkin A.P."/>
            <person name="Stahl D.A."/>
        </authorList>
    </citation>
    <scope>NUCLEOTIDE SEQUENCE [LARGE SCALE GENOMIC DNA]</scope>
    <source>
        <strain evidence="17">DP4</strain>
    </source>
</reference>
<evidence type="ECO:0000256" key="12">
    <source>
        <dbReference type="PIRSR" id="PIRSR001492-2"/>
    </source>
</evidence>
<dbReference type="CDD" id="cd16010">
    <property type="entry name" value="iPGM"/>
    <property type="match status" value="1"/>
</dbReference>
<evidence type="ECO:0000256" key="1">
    <source>
        <dbReference type="ARBA" id="ARBA00000370"/>
    </source>
</evidence>
<evidence type="ECO:0000256" key="9">
    <source>
        <dbReference type="HAMAP-Rule" id="MF_01038"/>
    </source>
</evidence>
<evidence type="ECO:0000259" key="14">
    <source>
        <dbReference type="Pfam" id="PF01676"/>
    </source>
</evidence>
<dbReference type="GO" id="GO:0006096">
    <property type="term" value="P:glycolytic process"/>
    <property type="evidence" value="ECO:0007669"/>
    <property type="project" value="UniProtKB-UniRule"/>
</dbReference>
<dbReference type="AlphaFoldDB" id="A0A0H3AAE0"/>
<evidence type="ECO:0000256" key="6">
    <source>
        <dbReference type="ARBA" id="ARBA00023152"/>
    </source>
</evidence>
<comment type="similarity">
    <text evidence="4 9">Belongs to the BPG-independent phosphoglycerate mutase family.</text>
</comment>
<protein>
    <recommendedName>
        <fullName evidence="9 10">2,3-bisphosphoglycerate-independent phosphoglycerate mutase</fullName>
        <shortName evidence="9">BPG-independent PGAM</shortName>
        <shortName evidence="9">Phosphoglyceromutase</shortName>
        <shortName evidence="9">iPGM</shortName>
        <ecNumber evidence="9 10">5.4.2.12</ecNumber>
    </recommendedName>
</protein>
<dbReference type="InterPro" id="IPR011258">
    <property type="entry name" value="BPG-indep_PGM_N"/>
</dbReference>
<dbReference type="InterPro" id="IPR005995">
    <property type="entry name" value="Pgm_bpd_ind"/>
</dbReference>
<feature type="binding site" evidence="9 12">
    <location>
        <begin position="259"/>
        <end position="262"/>
    </location>
    <ligand>
        <name>substrate</name>
    </ligand>
</feature>
<dbReference type="GO" id="GO:0004619">
    <property type="term" value="F:phosphoglycerate mutase activity"/>
    <property type="evidence" value="ECO:0007669"/>
    <property type="project" value="UniProtKB-UniRule"/>
</dbReference>
<dbReference type="GO" id="GO:0005829">
    <property type="term" value="C:cytosol"/>
    <property type="evidence" value="ECO:0007669"/>
    <property type="project" value="TreeGrafter"/>
</dbReference>
<feature type="binding site" evidence="9 12">
    <location>
        <position position="184"/>
    </location>
    <ligand>
        <name>substrate</name>
    </ligand>
</feature>
<dbReference type="EC" id="5.4.2.12" evidence="9 10"/>
<dbReference type="InterPro" id="IPR017850">
    <property type="entry name" value="Alkaline_phosphatase_core_sf"/>
</dbReference>
<evidence type="ECO:0000256" key="11">
    <source>
        <dbReference type="PIRSR" id="PIRSR001492-1"/>
    </source>
</evidence>
<organism evidence="16 17">
    <name type="scientific">Nitratidesulfovibrio vulgaris (strain DP4)</name>
    <name type="common">Desulfovibrio vulgaris</name>
    <dbReference type="NCBI Taxonomy" id="391774"/>
    <lineage>
        <taxon>Bacteria</taxon>
        <taxon>Pseudomonadati</taxon>
        <taxon>Thermodesulfobacteriota</taxon>
        <taxon>Desulfovibrionia</taxon>
        <taxon>Desulfovibrionales</taxon>
        <taxon>Desulfovibrionaceae</taxon>
        <taxon>Nitratidesulfovibrio</taxon>
    </lineage>
</organism>
<dbReference type="GO" id="GO:0030145">
    <property type="term" value="F:manganese ion binding"/>
    <property type="evidence" value="ECO:0007669"/>
    <property type="project" value="UniProtKB-UniRule"/>
</dbReference>
<dbReference type="KEGG" id="dvl:Dvul_1516"/>
<feature type="binding site" evidence="9 12">
    <location>
        <position position="190"/>
    </location>
    <ligand>
        <name>substrate</name>
    </ligand>
</feature>
<dbReference type="SUPFAM" id="SSF64158">
    <property type="entry name" value="2,3-Bisphosphoglycerate-independent phosphoglycerate mutase, substrate-binding domain"/>
    <property type="match status" value="1"/>
</dbReference>
<evidence type="ECO:0000313" key="17">
    <source>
        <dbReference type="Proteomes" id="UP000009173"/>
    </source>
</evidence>
<feature type="binding site" evidence="9 12">
    <location>
        <position position="123"/>
    </location>
    <ligand>
        <name>substrate</name>
    </ligand>
</feature>
<dbReference type="PANTHER" id="PTHR31637:SF0">
    <property type="entry name" value="2,3-BISPHOSPHOGLYCERATE-INDEPENDENT PHOSPHOGLYCERATE MUTASE"/>
    <property type="match status" value="1"/>
</dbReference>
<dbReference type="UniPathway" id="UPA00109">
    <property type="reaction ID" value="UER00186"/>
</dbReference>
<feature type="binding site" evidence="9 13">
    <location>
        <position position="442"/>
    </location>
    <ligand>
        <name>Mn(2+)</name>
        <dbReference type="ChEBI" id="CHEBI:29035"/>
        <label>2</label>
    </ligand>
</feature>
<feature type="binding site" evidence="9 12">
    <location>
        <position position="333"/>
    </location>
    <ligand>
        <name>substrate</name>
    </ligand>
</feature>
<evidence type="ECO:0000313" key="16">
    <source>
        <dbReference type="EMBL" id="ABM28533.1"/>
    </source>
</evidence>
<feature type="binding site" evidence="9 13">
    <location>
        <position position="443"/>
    </location>
    <ligand>
        <name>Mn(2+)</name>
        <dbReference type="ChEBI" id="CHEBI:29035"/>
        <label>2</label>
    </ligand>
</feature>
<keyword evidence="7 9" id="KW-0464">Manganese</keyword>
<comment type="cofactor">
    <cofactor evidence="9">
        <name>Mn(2+)</name>
        <dbReference type="ChEBI" id="CHEBI:29035"/>
    </cofactor>
    <text evidence="9">Binds 2 manganese ions per subunit.</text>
</comment>
<evidence type="ECO:0000256" key="5">
    <source>
        <dbReference type="ARBA" id="ARBA00022723"/>
    </source>
</evidence>
<dbReference type="Gene3D" id="3.40.1450.10">
    <property type="entry name" value="BPG-independent phosphoglycerate mutase, domain B"/>
    <property type="match status" value="1"/>
</dbReference>
<feature type="binding site" evidence="9 13">
    <location>
        <position position="460"/>
    </location>
    <ligand>
        <name>Mn(2+)</name>
        <dbReference type="ChEBI" id="CHEBI:29035"/>
        <label>1</label>
    </ligand>
</feature>
<evidence type="ECO:0000259" key="15">
    <source>
        <dbReference type="Pfam" id="PF06415"/>
    </source>
</evidence>
<keyword evidence="8 9" id="KW-0413">Isomerase</keyword>
<dbReference type="FunFam" id="3.40.1450.10:FF:000002">
    <property type="entry name" value="2,3-bisphosphoglycerate-independent phosphoglycerate mutase"/>
    <property type="match status" value="1"/>
</dbReference>
<feature type="binding site" evidence="9 13">
    <location>
        <position position="12"/>
    </location>
    <ligand>
        <name>Mn(2+)</name>
        <dbReference type="ChEBI" id="CHEBI:29035"/>
        <label>2</label>
    </ligand>
</feature>
<dbReference type="NCBIfam" id="TIGR01307">
    <property type="entry name" value="pgm_bpd_ind"/>
    <property type="match status" value="1"/>
</dbReference>
<dbReference type="InterPro" id="IPR006124">
    <property type="entry name" value="Metalloenzyme"/>
</dbReference>
<feature type="active site" description="Phosphoserine intermediate" evidence="9 11">
    <location>
        <position position="62"/>
    </location>
</feature>
<comment type="function">
    <text evidence="2 9">Catalyzes the interconversion of 2-phosphoglycerate and 3-phosphoglycerate.</text>
</comment>
<comment type="pathway">
    <text evidence="3 9">Carbohydrate degradation; glycolysis; pyruvate from D-glyceraldehyde 3-phosphate: step 3/5.</text>
</comment>
<feature type="domain" description="Metalloenzyme" evidence="14">
    <location>
        <begin position="4"/>
        <end position="497"/>
    </location>
</feature>
<dbReference type="Proteomes" id="UP000009173">
    <property type="component" value="Chromosome"/>
</dbReference>
<dbReference type="HOGENOM" id="CLU_026099_2_0_7"/>
<evidence type="ECO:0000256" key="10">
    <source>
        <dbReference type="NCBIfam" id="TIGR01307"/>
    </source>
</evidence>
<dbReference type="GO" id="GO:0006007">
    <property type="term" value="P:glucose catabolic process"/>
    <property type="evidence" value="ECO:0007669"/>
    <property type="project" value="InterPro"/>
</dbReference>
<comment type="subunit">
    <text evidence="9">Monomer.</text>
</comment>
<dbReference type="EMBL" id="CP000527">
    <property type="protein sequence ID" value="ABM28533.1"/>
    <property type="molecule type" value="Genomic_DNA"/>
</dbReference>
<evidence type="ECO:0000256" key="3">
    <source>
        <dbReference type="ARBA" id="ARBA00004798"/>
    </source>
</evidence>
<sequence length="511" mass="54059">MSLKPTLLLILDGWGKAPAGPGNAVTLAGMPHLSSLLRQAGGTELACSGRAVGLPEGFMGNSEVGHMNIGAGRVVYQDMTRIDIAVERGELASNPALTRLFEAVRATGGRLHLMGLLSDGGVHSHIAHVEALALAARDAGVEVVVHAFLDGRDTAPTSGVGYVKRLASFLESNRAGRIGSLVGRYYAMDRDKRWDRNLLAWAMLTRGEGAPADDPVGAVEAAYAAGETDEFVKPRVVVEGGTAIGTIRDGDGVFFFNFRADRARQLSHMFVDGTFEHGDRGHVPSLAGFATMTSYDPALGLPVAFDKQPLDGTLGEVVANQGLRQLRIAETEKYAHVTYFLNCGREEPFPGEERRLLPSPRDVATYDLKPEMSAEAVTDTLLEEWAGGGYTLAVCNLANLDMVGHTGVIPAAVRACETVDACVGRIADAVLASGGRLVITADHGNAEELLDESGNPQTAHSMNRVPFTVVEQGRVHTFREGGVLGDIAPTILGLWGVPASAGMTGTSLITE</sequence>
<evidence type="ECO:0000256" key="2">
    <source>
        <dbReference type="ARBA" id="ARBA00002315"/>
    </source>
</evidence>
<dbReference type="RefSeq" id="WP_011792321.1">
    <property type="nucleotide sequence ID" value="NC_008751.1"/>
</dbReference>
<keyword evidence="6 9" id="KW-0324">Glycolysis</keyword>
<dbReference type="Pfam" id="PF01676">
    <property type="entry name" value="Metalloenzyme"/>
    <property type="match status" value="1"/>
</dbReference>
<keyword evidence="5 9" id="KW-0479">Metal-binding</keyword>
<evidence type="ECO:0000256" key="8">
    <source>
        <dbReference type="ARBA" id="ARBA00023235"/>
    </source>
</evidence>
<dbReference type="InterPro" id="IPR036646">
    <property type="entry name" value="PGAM_B_sf"/>
</dbReference>